<keyword evidence="6" id="KW-1185">Reference proteome</keyword>
<dbReference type="RefSeq" id="WP_101332073.1">
    <property type="nucleotide sequence ID" value="NZ_PJNH01000003.1"/>
</dbReference>
<comment type="subcellular location">
    <subcellularLocation>
        <location evidence="2">Spore coat</location>
    </subcellularLocation>
</comment>
<evidence type="ECO:0000313" key="5">
    <source>
        <dbReference type="EMBL" id="PKR77245.1"/>
    </source>
</evidence>
<keyword evidence="1" id="KW-0749">Sporulation</keyword>
<evidence type="ECO:0000313" key="6">
    <source>
        <dbReference type="Proteomes" id="UP000243524"/>
    </source>
</evidence>
<sequence length="205" mass="23284">MHNQQNPNDQLKQSESMPTNLSHGAHEIFDAHETIGTVIGALEHYKMYEQNIQDQQLQGILNNQYQYLNQLYNTMIDAYQTGQRPSQPTSIYNMEISNDVTYGLTPSQPKQPTQNPAQLNDEAYSGFMLGHLKACATACTTAGLEATNPVMRRVFQDSVPNISEMAYEVFLYQNDKNYYQVPQFDQQTTSDLLNSYTQTTPTQGH</sequence>
<proteinExistence type="inferred from homology"/>
<evidence type="ECO:0000256" key="4">
    <source>
        <dbReference type="SAM" id="MobiDB-lite"/>
    </source>
</evidence>
<protein>
    <submittedName>
        <fullName evidence="5">Spore coat protein</fullName>
    </submittedName>
</protein>
<feature type="region of interest" description="Disordered" evidence="4">
    <location>
        <begin position="1"/>
        <end position="20"/>
    </location>
</feature>
<organism evidence="5 6">
    <name type="scientific">Halalkalibacillus sediminis</name>
    <dbReference type="NCBI Taxonomy" id="2018042"/>
    <lineage>
        <taxon>Bacteria</taxon>
        <taxon>Bacillati</taxon>
        <taxon>Bacillota</taxon>
        <taxon>Bacilli</taxon>
        <taxon>Bacillales</taxon>
        <taxon>Bacillaceae</taxon>
        <taxon>Halalkalibacillus</taxon>
    </lineage>
</organism>
<dbReference type="PANTHER" id="PTHR39183">
    <property type="entry name" value="SPORE COAT PROTEIN F-LIKE PROTEIN YHCQ"/>
    <property type="match status" value="1"/>
</dbReference>
<evidence type="ECO:0000256" key="2">
    <source>
        <dbReference type="ARBA" id="ARBA00024325"/>
    </source>
</evidence>
<evidence type="ECO:0000256" key="1">
    <source>
        <dbReference type="ARBA" id="ARBA00022969"/>
    </source>
</evidence>
<comment type="similarity">
    <text evidence="3">Belongs to the CotF family.</text>
</comment>
<dbReference type="OrthoDB" id="2577233at2"/>
<dbReference type="GO" id="GO:0030435">
    <property type="term" value="P:sporulation resulting in formation of a cellular spore"/>
    <property type="evidence" value="ECO:0007669"/>
    <property type="project" value="UniProtKB-KW"/>
</dbReference>
<comment type="caution">
    <text evidence="5">The sequence shown here is derived from an EMBL/GenBank/DDBJ whole genome shotgun (WGS) entry which is preliminary data.</text>
</comment>
<dbReference type="InterPro" id="IPR012347">
    <property type="entry name" value="Ferritin-like"/>
</dbReference>
<dbReference type="PANTHER" id="PTHR39183:SF1">
    <property type="entry name" value="SPORE COAT PROTEIN F-LIKE PROTEIN YHCQ"/>
    <property type="match status" value="1"/>
</dbReference>
<dbReference type="InterPro" id="IPR012851">
    <property type="entry name" value="Spore_coat_CotF-like"/>
</dbReference>
<dbReference type="Gene3D" id="1.20.1260.10">
    <property type="match status" value="1"/>
</dbReference>
<name>A0A2I0QSB7_9BACI</name>
<dbReference type="AlphaFoldDB" id="A0A2I0QSB7"/>
<dbReference type="Proteomes" id="UP000243524">
    <property type="component" value="Unassembled WGS sequence"/>
</dbReference>
<reference evidence="5 6" key="1">
    <citation type="submission" date="2017-06" db="EMBL/GenBank/DDBJ databases">
        <title>the draft geome sequence of Illustriluteabacillus marina B3227.</title>
        <authorList>
            <person name="He R.-H."/>
            <person name="Du Z.-J."/>
        </authorList>
    </citation>
    <scope>NUCLEOTIDE SEQUENCE [LARGE SCALE GENOMIC DNA]</scope>
    <source>
        <strain evidence="5 6">B3227</strain>
    </source>
</reference>
<accession>A0A2I0QSB7</accession>
<gene>
    <name evidence="5" type="ORF">CEY16_10935</name>
</gene>
<evidence type="ECO:0000256" key="3">
    <source>
        <dbReference type="ARBA" id="ARBA00024344"/>
    </source>
</evidence>
<dbReference type="Pfam" id="PF07875">
    <property type="entry name" value="Coat_F"/>
    <property type="match status" value="1"/>
</dbReference>
<dbReference type="EMBL" id="PJNH01000003">
    <property type="protein sequence ID" value="PKR77245.1"/>
    <property type="molecule type" value="Genomic_DNA"/>
</dbReference>
<keyword evidence="5" id="KW-0167">Capsid protein</keyword>
<keyword evidence="5" id="KW-0946">Virion</keyword>